<evidence type="ECO:0000313" key="6">
    <source>
        <dbReference type="EMBL" id="KXS14249.1"/>
    </source>
</evidence>
<name>A0A139AC56_GONPJ</name>
<dbReference type="Proteomes" id="UP000070544">
    <property type="component" value="Unassembled WGS sequence"/>
</dbReference>
<evidence type="ECO:0000259" key="5">
    <source>
        <dbReference type="Pfam" id="PF01753"/>
    </source>
</evidence>
<feature type="domain" description="MYND-type" evidence="5">
    <location>
        <begin position="92"/>
        <end position="120"/>
    </location>
</feature>
<accession>A0A139AC56</accession>
<dbReference type="EMBL" id="KQ965770">
    <property type="protein sequence ID" value="KXS14249.1"/>
    <property type="molecule type" value="Genomic_DNA"/>
</dbReference>
<dbReference type="SUPFAM" id="SSF144232">
    <property type="entry name" value="HIT/MYND zinc finger-like"/>
    <property type="match status" value="1"/>
</dbReference>
<keyword evidence="7" id="KW-1185">Reference proteome</keyword>
<dbReference type="GO" id="GO:0008270">
    <property type="term" value="F:zinc ion binding"/>
    <property type="evidence" value="ECO:0007669"/>
    <property type="project" value="UniProtKB-KW"/>
</dbReference>
<dbReference type="AlphaFoldDB" id="A0A139AC56"/>
<keyword evidence="2" id="KW-0863">Zinc-finger</keyword>
<evidence type="ECO:0000256" key="3">
    <source>
        <dbReference type="ARBA" id="ARBA00022833"/>
    </source>
</evidence>
<evidence type="ECO:0000313" key="7">
    <source>
        <dbReference type="Proteomes" id="UP000070544"/>
    </source>
</evidence>
<dbReference type="Pfam" id="PF01753">
    <property type="entry name" value="zf-MYND"/>
    <property type="match status" value="1"/>
</dbReference>
<proteinExistence type="predicted"/>
<protein>
    <recommendedName>
        <fullName evidence="5">MYND-type domain-containing protein</fullName>
    </recommendedName>
</protein>
<keyword evidence="3" id="KW-0862">Zinc</keyword>
<evidence type="ECO:0000256" key="2">
    <source>
        <dbReference type="ARBA" id="ARBA00022771"/>
    </source>
</evidence>
<organism evidence="6 7">
    <name type="scientific">Gonapodya prolifera (strain JEL478)</name>
    <name type="common">Monoblepharis prolifera</name>
    <dbReference type="NCBI Taxonomy" id="1344416"/>
    <lineage>
        <taxon>Eukaryota</taxon>
        <taxon>Fungi</taxon>
        <taxon>Fungi incertae sedis</taxon>
        <taxon>Chytridiomycota</taxon>
        <taxon>Chytridiomycota incertae sedis</taxon>
        <taxon>Monoblepharidomycetes</taxon>
        <taxon>Monoblepharidales</taxon>
        <taxon>Gonapodyaceae</taxon>
        <taxon>Gonapodya</taxon>
    </lineage>
</organism>
<dbReference type="InterPro" id="IPR002893">
    <property type="entry name" value="Znf_MYND"/>
</dbReference>
<feature type="signal peptide" evidence="4">
    <location>
        <begin position="1"/>
        <end position="29"/>
    </location>
</feature>
<gene>
    <name evidence="6" type="ORF">M427DRAFT_57721</name>
</gene>
<feature type="chain" id="PRO_5007296102" description="MYND-type domain-containing protein" evidence="4">
    <location>
        <begin position="30"/>
        <end position="182"/>
    </location>
</feature>
<keyword evidence="1" id="KW-0479">Metal-binding</keyword>
<reference evidence="6 7" key="1">
    <citation type="journal article" date="2015" name="Genome Biol. Evol.">
        <title>Phylogenomic analyses indicate that early fungi evolved digesting cell walls of algal ancestors of land plants.</title>
        <authorList>
            <person name="Chang Y."/>
            <person name="Wang S."/>
            <person name="Sekimoto S."/>
            <person name="Aerts A.L."/>
            <person name="Choi C."/>
            <person name="Clum A."/>
            <person name="LaButti K.M."/>
            <person name="Lindquist E.A."/>
            <person name="Yee Ngan C."/>
            <person name="Ohm R.A."/>
            <person name="Salamov A.A."/>
            <person name="Grigoriev I.V."/>
            <person name="Spatafora J.W."/>
            <person name="Berbee M.L."/>
        </authorList>
    </citation>
    <scope>NUCLEOTIDE SEQUENCE [LARGE SCALE GENOMIC DNA]</scope>
    <source>
        <strain evidence="6 7">JEL478</strain>
    </source>
</reference>
<dbReference type="OrthoDB" id="265717at2759"/>
<keyword evidence="4" id="KW-0732">Signal</keyword>
<evidence type="ECO:0000256" key="4">
    <source>
        <dbReference type="SAM" id="SignalP"/>
    </source>
</evidence>
<dbReference type="Gene3D" id="6.10.140.2220">
    <property type="match status" value="1"/>
</dbReference>
<sequence length="182" mass="19956">MTQRHNSIFYSYIDNIISLLFVLLTTADTENPVAICSTLTVRNGTCIVTPFGSALQFQSVSHSQCLPKFVAISHAVPGLSHTEKGAADPPALSLCVRCRRIRYSSPAFQKTDWKWHKRYCGVETIPSPEKTVLGPGWTSNVHWSLQGSSPAAVESSSAMFREMPLRIVDDPSARAEFEAGVA</sequence>
<evidence type="ECO:0000256" key="1">
    <source>
        <dbReference type="ARBA" id="ARBA00022723"/>
    </source>
</evidence>